<keyword evidence="3" id="KW-0547">Nucleotide-binding</keyword>
<keyword evidence="2" id="KW-0813">Transport</keyword>
<dbReference type="CDD" id="cd03235">
    <property type="entry name" value="ABC_Metallic_Cations"/>
    <property type="match status" value="1"/>
</dbReference>
<evidence type="ECO:0000259" key="5">
    <source>
        <dbReference type="PROSITE" id="PS50893"/>
    </source>
</evidence>
<proteinExistence type="inferred from homology"/>
<dbReference type="Proteomes" id="UP000642125">
    <property type="component" value="Unassembled WGS sequence"/>
</dbReference>
<dbReference type="GO" id="GO:0016887">
    <property type="term" value="F:ATP hydrolysis activity"/>
    <property type="evidence" value="ECO:0007669"/>
    <property type="project" value="InterPro"/>
</dbReference>
<dbReference type="NCBIfam" id="TIGR03771">
    <property type="entry name" value="anch_rpt_ABC"/>
    <property type="match status" value="1"/>
</dbReference>
<evidence type="ECO:0000313" key="7">
    <source>
        <dbReference type="Proteomes" id="UP000642125"/>
    </source>
</evidence>
<dbReference type="EMBL" id="BONO01000017">
    <property type="protein sequence ID" value="GIG36935.1"/>
    <property type="molecule type" value="Genomic_DNA"/>
</dbReference>
<dbReference type="AlphaFoldDB" id="A0A919PCA7"/>
<accession>A0A919PCA7</accession>
<reference evidence="6" key="1">
    <citation type="submission" date="2021-01" db="EMBL/GenBank/DDBJ databases">
        <title>Whole genome shotgun sequence of Cellulomonas pakistanensis NBRC 110800.</title>
        <authorList>
            <person name="Komaki H."/>
            <person name="Tamura T."/>
        </authorList>
    </citation>
    <scope>NUCLEOTIDE SEQUENCE</scope>
    <source>
        <strain evidence="6">NBRC 110800</strain>
    </source>
</reference>
<dbReference type="SMART" id="SM00382">
    <property type="entry name" value="AAA"/>
    <property type="match status" value="1"/>
</dbReference>
<gene>
    <name evidence="6" type="ORF">Cpa01nite_23160</name>
</gene>
<protein>
    <submittedName>
        <fullName evidence="6">Anchored repeat-type ABC transporter ATP-binding subunit</fullName>
    </submittedName>
</protein>
<dbReference type="InterPro" id="IPR027417">
    <property type="entry name" value="P-loop_NTPase"/>
</dbReference>
<dbReference type="Gene3D" id="3.40.50.300">
    <property type="entry name" value="P-loop containing nucleotide triphosphate hydrolases"/>
    <property type="match status" value="1"/>
</dbReference>
<evidence type="ECO:0000256" key="4">
    <source>
        <dbReference type="ARBA" id="ARBA00022840"/>
    </source>
</evidence>
<comment type="similarity">
    <text evidence="1">Belongs to the ABC transporter superfamily.</text>
</comment>
<feature type="domain" description="ABC transporter" evidence="5">
    <location>
        <begin position="21"/>
        <end position="252"/>
    </location>
</feature>
<dbReference type="PROSITE" id="PS50893">
    <property type="entry name" value="ABC_TRANSPORTER_2"/>
    <property type="match status" value="1"/>
</dbReference>
<dbReference type="GO" id="GO:0005524">
    <property type="term" value="F:ATP binding"/>
    <property type="evidence" value="ECO:0007669"/>
    <property type="project" value="UniProtKB-KW"/>
</dbReference>
<sequence>MTAAAERVAVAAAAGTQATALDVRDLHVVLGGRLVLQGADLQVHGGDFLGLIGPNGAGKTTLLRSVLGLVPVASGTVQVAGRSSRAARAGVGYVPQRHEFAWDFPISVEDAVLSGRTRRIGLLRRARVDDYRAVRDAVDRVGLTDLRRRPVGQLSGGQRQRVLVARALALRPRVLLLDEPFTGLDMPTQELLTGLFTELAAEGVAVVMTTHDLAGALYSCTRIALLNRTVLATGTPAEVRDPDLWARAFQISPHSPLLRAIGLEVPA</sequence>
<dbReference type="RefSeq" id="WP_239068733.1">
    <property type="nucleotide sequence ID" value="NZ_BONO01000017.1"/>
</dbReference>
<organism evidence="6 7">
    <name type="scientific">Cellulomonas pakistanensis</name>
    <dbReference type="NCBI Taxonomy" id="992287"/>
    <lineage>
        <taxon>Bacteria</taxon>
        <taxon>Bacillati</taxon>
        <taxon>Actinomycetota</taxon>
        <taxon>Actinomycetes</taxon>
        <taxon>Micrococcales</taxon>
        <taxon>Cellulomonadaceae</taxon>
        <taxon>Cellulomonas</taxon>
    </lineage>
</organism>
<keyword evidence="4 6" id="KW-0067">ATP-binding</keyword>
<dbReference type="PANTHER" id="PTHR42734:SF5">
    <property type="entry name" value="IRON TRANSPORT SYSTEM ATP-BINDING PROTEIN HI_0361-RELATED"/>
    <property type="match status" value="1"/>
</dbReference>
<dbReference type="InterPro" id="IPR050153">
    <property type="entry name" value="Metal_Ion_Import_ABC"/>
</dbReference>
<dbReference type="PANTHER" id="PTHR42734">
    <property type="entry name" value="METAL TRANSPORT SYSTEM ATP-BINDING PROTEIN TM_0124-RELATED"/>
    <property type="match status" value="1"/>
</dbReference>
<evidence type="ECO:0000256" key="1">
    <source>
        <dbReference type="ARBA" id="ARBA00005417"/>
    </source>
</evidence>
<evidence type="ECO:0000313" key="6">
    <source>
        <dbReference type="EMBL" id="GIG36935.1"/>
    </source>
</evidence>
<evidence type="ECO:0000256" key="3">
    <source>
        <dbReference type="ARBA" id="ARBA00022741"/>
    </source>
</evidence>
<dbReference type="SUPFAM" id="SSF52540">
    <property type="entry name" value="P-loop containing nucleoside triphosphate hydrolases"/>
    <property type="match status" value="1"/>
</dbReference>
<keyword evidence="7" id="KW-1185">Reference proteome</keyword>
<dbReference type="PROSITE" id="PS00211">
    <property type="entry name" value="ABC_TRANSPORTER_1"/>
    <property type="match status" value="1"/>
</dbReference>
<dbReference type="InterPro" id="IPR003593">
    <property type="entry name" value="AAA+_ATPase"/>
</dbReference>
<dbReference type="Pfam" id="PF00005">
    <property type="entry name" value="ABC_tran"/>
    <property type="match status" value="1"/>
</dbReference>
<name>A0A919PCA7_9CELL</name>
<dbReference type="InterPro" id="IPR003439">
    <property type="entry name" value="ABC_transporter-like_ATP-bd"/>
</dbReference>
<comment type="caution">
    <text evidence="6">The sequence shown here is derived from an EMBL/GenBank/DDBJ whole genome shotgun (WGS) entry which is preliminary data.</text>
</comment>
<evidence type="ECO:0000256" key="2">
    <source>
        <dbReference type="ARBA" id="ARBA00022448"/>
    </source>
</evidence>
<dbReference type="InterPro" id="IPR022508">
    <property type="entry name" value="ABC_trspt_anch-rpt_ATP-bd"/>
</dbReference>
<dbReference type="InterPro" id="IPR017871">
    <property type="entry name" value="ABC_transporter-like_CS"/>
</dbReference>